<evidence type="ECO:0000256" key="1">
    <source>
        <dbReference type="ARBA" id="ARBA00004418"/>
    </source>
</evidence>
<proteinExistence type="inferred from homology"/>
<organism evidence="11 24">
    <name type="scientific">Salmonella diarizonae</name>
    <dbReference type="NCBI Taxonomy" id="59204"/>
    <lineage>
        <taxon>Bacteria</taxon>
        <taxon>Pseudomonadati</taxon>
        <taxon>Pseudomonadota</taxon>
        <taxon>Gammaproteobacteria</taxon>
        <taxon>Enterobacterales</taxon>
        <taxon>Enterobacteriaceae</taxon>
        <taxon>Salmonella</taxon>
    </lineage>
</organism>
<dbReference type="EMBL" id="CP078142">
    <property type="protein sequence ID" value="QXN84601.1"/>
    <property type="molecule type" value="Genomic_DNA"/>
</dbReference>
<dbReference type="RefSeq" id="WP_063390714.1">
    <property type="nucleotide sequence ID" value="NZ_CP011288.1"/>
</dbReference>
<dbReference type="Proteomes" id="UP000230639">
    <property type="component" value="Chromosome"/>
</dbReference>
<reference evidence="15" key="5">
    <citation type="submission" date="2018-07" db="EMBL/GenBank/DDBJ databases">
        <authorList>
            <consortium name="PulseNet: The National Subtyping Network for Foodborne Disease Surveillance"/>
            <person name="Tarr C.L."/>
            <person name="Trees E."/>
            <person name="Katz L.S."/>
            <person name="Carleton-Romer H.A."/>
            <person name="Stroika S."/>
            <person name="Kucerova Z."/>
            <person name="Roache K.F."/>
            <person name="Sabol A.L."/>
            <person name="Besser J."/>
            <person name="Gerner-Smidt P."/>
        </authorList>
    </citation>
    <scope>NUCLEOTIDE SEQUENCE</scope>
    <source>
        <strain evidence="15">PNUSAS008615</strain>
    </source>
</reference>
<evidence type="ECO:0000313" key="12">
    <source>
        <dbReference type="EMBL" id="ECC3916490.1"/>
    </source>
</evidence>
<dbReference type="FunFam" id="2.60.40.10:FF:000458">
    <property type="entry name" value="Molecular chaperone FimC"/>
    <property type="match status" value="1"/>
</dbReference>
<dbReference type="Pfam" id="PF02753">
    <property type="entry name" value="PapD_C"/>
    <property type="match status" value="1"/>
</dbReference>
<comment type="subcellular location">
    <subcellularLocation>
        <location evidence="1">Periplasm</location>
    </subcellularLocation>
</comment>
<reference evidence="21" key="8">
    <citation type="submission" date="2021-05" db="EMBL/GenBank/DDBJ databases">
        <title>Whole genome PacBio Sequel sequence of Salmonella enterica subsp. enterica.</title>
        <authorList>
            <person name="Hoffmann M."/>
            <person name="Balkey M."/>
            <person name="Luo Y."/>
        </authorList>
    </citation>
    <scope>NUCLEOTIDE SEQUENCE</scope>
    <source>
        <strain evidence="21">CFSAN030538</strain>
    </source>
</reference>
<dbReference type="GO" id="GO:0030288">
    <property type="term" value="C:outer membrane-bounded periplasmic space"/>
    <property type="evidence" value="ECO:0007669"/>
    <property type="project" value="InterPro"/>
</dbReference>
<dbReference type="EMBL" id="AALSXK010000001">
    <property type="protein sequence ID" value="EDD0499831.1"/>
    <property type="molecule type" value="Genomic_DNA"/>
</dbReference>
<evidence type="ECO:0000313" key="19">
    <source>
        <dbReference type="EMBL" id="HAE1651043.1"/>
    </source>
</evidence>
<feature type="signal peptide" evidence="8">
    <location>
        <begin position="1"/>
        <end position="20"/>
    </location>
</feature>
<sequence length="242" mass="27307">MKTYLSVVLAVLMTCMTAHAAVNIDRTRLVFNERDKAVSLKIENESKKLPYLAYAWVTDSQGQKNDDFFIALPPIQRLEPGAMSQVRIMKQNTARLPQDRESLFYFDLREIPPQPDLQGKNSAVMQLAMQSRIKLFYRPAALQTENIQDQAIKLKVTQNGNWLTINNPTPYHITIAWMGQEGQTLNGFKGDMVAPFDSISVKATGSTRYLLGYLDDYGAMRTLVVSCPSSTCSLSEYKVKKP</sequence>
<dbReference type="EMBL" id="AAMIRF010000073">
    <property type="protein sequence ID" value="EDH7458359.1"/>
    <property type="molecule type" value="Genomic_DNA"/>
</dbReference>
<dbReference type="EMBL" id="DAAGOZ010000039">
    <property type="protein sequence ID" value="HAB3966499.1"/>
    <property type="molecule type" value="Genomic_DNA"/>
</dbReference>
<evidence type="ECO:0000256" key="6">
    <source>
        <dbReference type="ARBA" id="ARBA00023186"/>
    </source>
</evidence>
<keyword evidence="4 8" id="KW-0732">Signal</keyword>
<dbReference type="EMBL" id="DAAHJH010000020">
    <property type="protein sequence ID" value="HAB6340970.1"/>
    <property type="molecule type" value="Genomic_DNA"/>
</dbReference>
<dbReference type="Proteomes" id="UP000885362">
    <property type="component" value="Unassembled WGS sequence"/>
</dbReference>
<dbReference type="GO" id="GO:0071555">
    <property type="term" value="P:cell wall organization"/>
    <property type="evidence" value="ECO:0007669"/>
    <property type="project" value="InterPro"/>
</dbReference>
<reference evidence="11 24" key="1">
    <citation type="submission" date="2017-09" db="EMBL/GenBank/DDBJ databases">
        <title>Complete genome of Salmonella enterica subsp. diarizonae isolated from stool of a patient with bacterial enteropathy.</title>
        <authorList>
            <person name="Zhou J."/>
            <person name="Chen Q."/>
            <person name="Guo L."/>
            <person name="Fan J."/>
        </authorList>
    </citation>
    <scope>NUCLEOTIDE SEQUENCE [LARGE SCALE GENOMIC DNA]</scope>
    <source>
        <strain evidence="11 24">HZS154</strain>
    </source>
</reference>
<dbReference type="EMBL" id="CP023345">
    <property type="protein sequence ID" value="ATW53563.1"/>
    <property type="molecule type" value="Genomic_DNA"/>
</dbReference>
<dbReference type="EMBL" id="UGXH01000003">
    <property type="protein sequence ID" value="SUG54314.1"/>
    <property type="molecule type" value="Genomic_DNA"/>
</dbReference>
<evidence type="ECO:0000256" key="2">
    <source>
        <dbReference type="ARBA" id="ARBA00007399"/>
    </source>
</evidence>
<dbReference type="InterPro" id="IPR013783">
    <property type="entry name" value="Ig-like_fold"/>
</dbReference>
<reference evidence="16" key="7">
    <citation type="submission" date="2019-10" db="EMBL/GenBank/DDBJ databases">
        <authorList>
            <consortium name="NCBI Pathogen Detection Project"/>
        </authorList>
    </citation>
    <scope>NUCLEOTIDE SEQUENCE</scope>
    <source>
        <strain evidence="16">Salmonella enterica</strain>
    </source>
</reference>
<dbReference type="Proteomes" id="UP000839781">
    <property type="component" value="Unassembled WGS sequence"/>
</dbReference>
<dbReference type="EMBL" id="CP075144">
    <property type="protein sequence ID" value="QWJ70500.1"/>
    <property type="molecule type" value="Genomic_DNA"/>
</dbReference>
<dbReference type="InterPro" id="IPR001829">
    <property type="entry name" value="Pili_assmbl_chaperone_bac"/>
</dbReference>
<evidence type="ECO:0000256" key="4">
    <source>
        <dbReference type="ARBA" id="ARBA00022729"/>
    </source>
</evidence>
<feature type="domain" description="Pili assembly chaperone C-terminal" evidence="10">
    <location>
        <begin position="165"/>
        <end position="219"/>
    </location>
</feature>
<evidence type="ECO:0000256" key="3">
    <source>
        <dbReference type="ARBA" id="ARBA00022558"/>
    </source>
</evidence>
<evidence type="ECO:0000313" key="20">
    <source>
        <dbReference type="EMBL" id="MIE70157.1"/>
    </source>
</evidence>
<reference evidence="16" key="2">
    <citation type="journal article" date="2018" name="Genome Biol.">
        <title>SKESA: strategic k-mer extension for scrupulous assemblies.</title>
        <authorList>
            <person name="Souvorov A."/>
            <person name="Agarwala R."/>
            <person name="Lipman D.J."/>
        </authorList>
    </citation>
    <scope>NUCLEOTIDE SEQUENCE</scope>
    <source>
        <strain evidence="16">Salmonella enterica</strain>
    </source>
</reference>
<dbReference type="Pfam" id="PF00345">
    <property type="entry name" value="PapD_N"/>
    <property type="match status" value="1"/>
</dbReference>
<dbReference type="SUPFAM" id="SSF49584">
    <property type="entry name" value="Periplasmic chaperone C-domain"/>
    <property type="match status" value="1"/>
</dbReference>
<dbReference type="InterPro" id="IPR016148">
    <property type="entry name" value="Pili_assmbl_chaperone_C"/>
</dbReference>
<gene>
    <name evidence="23" type="primary">papD_3</name>
    <name evidence="21" type="ORF">ABB53_005465</name>
    <name evidence="14" type="ORF">AH359_00295</name>
    <name evidence="15" type="ORF">B4V94_23755</name>
    <name evidence="11" type="ORF">CNQ75_02850</name>
    <name evidence="12" type="ORF">CTQ69_21430</name>
    <name evidence="13" type="ORF">DLB95_18735</name>
    <name evidence="20" type="ORF">EL06_12050</name>
    <name evidence="19" type="ORF">G2974_22275</name>
    <name evidence="18" type="ORF">GB480_19105</name>
    <name evidence="16" type="ORF">GBX62_21475</name>
    <name evidence="17" type="ORF">GBZ04_22900</name>
    <name evidence="22" type="ORF">JMJ85_05390</name>
    <name evidence="23" type="ORF">NCTC10060_01403</name>
</gene>
<dbReference type="EMBL" id="DAAGTH010000076">
    <property type="protein sequence ID" value="HAB4467443.1"/>
    <property type="molecule type" value="Genomic_DNA"/>
</dbReference>
<dbReference type="InterPro" id="IPR036316">
    <property type="entry name" value="Pili_assmbl_chap_C_dom_sf"/>
</dbReference>
<evidence type="ECO:0000313" key="24">
    <source>
        <dbReference type="Proteomes" id="UP000230639"/>
    </source>
</evidence>
<comment type="similarity">
    <text evidence="2">Belongs to the periplasmic pilus chaperone family.</text>
</comment>
<dbReference type="PANTHER" id="PTHR30251:SF5">
    <property type="entry name" value="FIMBRIAL CHAPARONE PROTEIN"/>
    <property type="match status" value="1"/>
</dbReference>
<evidence type="ECO:0000313" key="25">
    <source>
        <dbReference type="Proteomes" id="UP000254633"/>
    </source>
</evidence>
<dbReference type="SUPFAM" id="SSF49354">
    <property type="entry name" value="PapD-like"/>
    <property type="match status" value="1"/>
</dbReference>
<dbReference type="PANTHER" id="PTHR30251">
    <property type="entry name" value="PILUS ASSEMBLY CHAPERONE"/>
    <property type="match status" value="1"/>
</dbReference>
<dbReference type="Proteomes" id="UP000839735">
    <property type="component" value="Unassembled WGS sequence"/>
</dbReference>
<evidence type="ECO:0000313" key="16">
    <source>
        <dbReference type="EMBL" id="HAB3966499.1"/>
    </source>
</evidence>
<feature type="chain" id="PRO_5036040892" evidence="8">
    <location>
        <begin position="21"/>
        <end position="242"/>
    </location>
</feature>
<dbReference type="EMBL" id="AAIBIC010000032">
    <property type="protein sequence ID" value="ECC3916490.1"/>
    <property type="molecule type" value="Genomic_DNA"/>
</dbReference>
<dbReference type="PRINTS" id="PR00969">
    <property type="entry name" value="CHAPERONPILI"/>
</dbReference>
<dbReference type="Gene3D" id="2.60.40.10">
    <property type="entry name" value="Immunoglobulins"/>
    <property type="match status" value="2"/>
</dbReference>
<keyword evidence="6" id="KW-0143">Chaperone</keyword>
<dbReference type="EMBL" id="DAARAS010000127">
    <property type="protein sequence ID" value="HAE1651043.1"/>
    <property type="molecule type" value="Genomic_DNA"/>
</dbReference>
<evidence type="ECO:0000313" key="13">
    <source>
        <dbReference type="EMBL" id="ECJ4379222.1"/>
    </source>
</evidence>
<dbReference type="InterPro" id="IPR050643">
    <property type="entry name" value="Periplasmic_pilus_chap"/>
</dbReference>
<evidence type="ECO:0000313" key="15">
    <source>
        <dbReference type="EMBL" id="EDH7458359.1"/>
    </source>
</evidence>
<dbReference type="InterPro" id="IPR016147">
    <property type="entry name" value="Pili_assmbl_chaperone_N"/>
</dbReference>
<reference evidence="23 25" key="3">
    <citation type="submission" date="2018-06" db="EMBL/GenBank/DDBJ databases">
        <authorList>
            <consortium name="Pathogen Informatics"/>
            <person name="Doyle S."/>
        </authorList>
    </citation>
    <scope>NUCLEOTIDE SEQUENCE [LARGE SCALE GENOMIC DNA]</scope>
    <source>
        <strain evidence="23 25">NCTC10060</strain>
    </source>
</reference>
<reference evidence="14" key="4">
    <citation type="submission" date="2018-07" db="EMBL/GenBank/DDBJ databases">
        <authorList>
            <consortium name="GenomeTrakr network: Whole genome sequencing for foodborne pathogen traceback"/>
        </authorList>
    </citation>
    <scope>NUCLEOTIDE SEQUENCE</scope>
    <source>
        <strain evidence="21">CFSAN030538</strain>
        <strain evidence="14">FDA00001986</strain>
        <strain evidence="20">FMA0132</strain>
    </source>
</reference>
<evidence type="ECO:0000313" key="11">
    <source>
        <dbReference type="EMBL" id="ATW53563.1"/>
    </source>
</evidence>
<evidence type="ECO:0000256" key="7">
    <source>
        <dbReference type="ARBA" id="ARBA00023319"/>
    </source>
</evidence>
<dbReference type="AlphaFoldDB" id="A0A2I5HDC9"/>
<reference evidence="22" key="9">
    <citation type="submission" date="2021-07" db="EMBL/GenBank/DDBJ databases">
        <title>Whole-Genome Sequences of non-enterica strains of Salmonella enterica isolated from poultry houses.</title>
        <authorList>
            <person name="Lamas A."/>
            <person name="Regal P."/>
            <person name="Miranda J.M."/>
            <person name="Vazquez B."/>
            <person name="Cepeda A."/>
            <person name="Franco C.M."/>
        </authorList>
    </citation>
    <scope>NUCLEOTIDE SEQUENCE</scope>
    <source>
        <strain evidence="22">LHICA_D1</strain>
    </source>
</reference>
<protein>
    <submittedName>
        <fullName evidence="14">Fimbria/pilus periplasmic chaperone</fullName>
    </submittedName>
    <submittedName>
        <fullName evidence="23">Fimbrial chaperone protein StdC</fullName>
    </submittedName>
    <submittedName>
        <fullName evidence="12">Molecular chaperone</fullName>
    </submittedName>
</protein>
<evidence type="ECO:0000259" key="10">
    <source>
        <dbReference type="Pfam" id="PF02753"/>
    </source>
</evidence>
<keyword evidence="5" id="KW-0574">Periplasm</keyword>
<name>A0A2I5HDC9_SALDZ</name>
<evidence type="ECO:0000313" key="21">
    <source>
        <dbReference type="EMBL" id="QWJ70500.1"/>
    </source>
</evidence>
<evidence type="ECO:0000256" key="5">
    <source>
        <dbReference type="ARBA" id="ARBA00022764"/>
    </source>
</evidence>
<dbReference type="EMBL" id="AAIYJF010000016">
    <property type="protein sequence ID" value="ECJ4379222.1"/>
    <property type="molecule type" value="Genomic_DNA"/>
</dbReference>
<evidence type="ECO:0000313" key="22">
    <source>
        <dbReference type="EMBL" id="QXN84601.1"/>
    </source>
</evidence>
<dbReference type="EMBL" id="RSHK01000010">
    <property type="protein sequence ID" value="MIE70157.1"/>
    <property type="molecule type" value="Genomic_DNA"/>
</dbReference>
<evidence type="ECO:0000313" key="14">
    <source>
        <dbReference type="EMBL" id="EDD0499831.1"/>
    </source>
</evidence>
<dbReference type="InterPro" id="IPR008962">
    <property type="entry name" value="PapD-like_sf"/>
</dbReference>
<dbReference type="Proteomes" id="UP000254633">
    <property type="component" value="Unassembled WGS sequence"/>
</dbReference>
<evidence type="ECO:0000256" key="8">
    <source>
        <dbReference type="SAM" id="SignalP"/>
    </source>
</evidence>
<keyword evidence="3" id="KW-1029">Fimbrium biogenesis</keyword>
<accession>A0A2I5HDC9</accession>
<reference evidence="12" key="6">
    <citation type="submission" date="2018-08" db="EMBL/GenBank/DDBJ databases">
        <authorList>
            <person name="Ashton P.M."/>
            <person name="Dallman T."/>
            <person name="Nair S."/>
            <person name="De Pinna E."/>
            <person name="Peters T."/>
            <person name="Grant K."/>
        </authorList>
    </citation>
    <scope>NUCLEOTIDE SEQUENCE [LARGE SCALE GENOMIC DNA]</scope>
    <source>
        <strain evidence="12">294779</strain>
        <strain evidence="13">474878</strain>
    </source>
</reference>
<dbReference type="STRING" id="59204.UQ49_17695"/>
<evidence type="ECO:0000313" key="17">
    <source>
        <dbReference type="EMBL" id="HAB4467443.1"/>
    </source>
</evidence>
<keyword evidence="7" id="KW-0393">Immunoglobulin domain</keyword>
<feature type="domain" description="Pili assembly chaperone N-terminal" evidence="9">
    <location>
        <begin position="22"/>
        <end position="142"/>
    </location>
</feature>
<evidence type="ECO:0000259" key="9">
    <source>
        <dbReference type="Pfam" id="PF00345"/>
    </source>
</evidence>
<evidence type="ECO:0000313" key="18">
    <source>
        <dbReference type="EMBL" id="HAB6340970.1"/>
    </source>
</evidence>
<evidence type="ECO:0000313" key="23">
    <source>
        <dbReference type="EMBL" id="SUG54314.1"/>
    </source>
</evidence>